<dbReference type="InterPro" id="IPR000477">
    <property type="entry name" value="RT_dom"/>
</dbReference>
<evidence type="ECO:0000313" key="1">
    <source>
        <dbReference type="EMBL" id="CAB4007621.1"/>
    </source>
</evidence>
<protein>
    <submittedName>
        <fullName evidence="1">Uncharacterized protein</fullName>
    </submittedName>
</protein>
<comment type="caution">
    <text evidence="1">The sequence shown here is derived from an EMBL/GenBank/DDBJ whole genome shotgun (WGS) entry which is preliminary data.</text>
</comment>
<dbReference type="EMBL" id="CACRXK020005853">
    <property type="protein sequence ID" value="CAB4007621.1"/>
    <property type="molecule type" value="Genomic_DNA"/>
</dbReference>
<sequence length="232" mass="26934">MWKPVNAGVPQGTMLGPLLFIVMINDLMISDDQFMGDMIKCADDTNIWEYLSYQDSTDSIQEVANSVVDWSVCNKFKLNPKNNRLEKAISLGMSITQDLKWNEHASKITKKAAKRLYLLKQLKRRQDPTGWLNYNAPGKRTFDEIQFKRRQDPTGWLNYNAPGKRTFDETQFKRRQDPTGWLNYNAPGKRTFDEIQFKRQFKPGFGGGGLHLENGLLMKYNLKEDKIQLEDD</sequence>
<gene>
    <name evidence="1" type="ORF">PACLA_8A051086</name>
</gene>
<evidence type="ECO:0000313" key="2">
    <source>
        <dbReference type="Proteomes" id="UP001152795"/>
    </source>
</evidence>
<accession>A0A7D9EGL1</accession>
<dbReference type="PANTHER" id="PTHR33332">
    <property type="entry name" value="REVERSE TRANSCRIPTASE DOMAIN-CONTAINING PROTEIN"/>
    <property type="match status" value="1"/>
</dbReference>
<dbReference type="AlphaFoldDB" id="A0A7D9EGL1"/>
<keyword evidence="2" id="KW-1185">Reference proteome</keyword>
<proteinExistence type="predicted"/>
<name>A0A7D9EGL1_PARCT</name>
<dbReference type="PROSITE" id="PS50878">
    <property type="entry name" value="RT_POL"/>
    <property type="match status" value="1"/>
</dbReference>
<organism evidence="1 2">
    <name type="scientific">Paramuricea clavata</name>
    <name type="common">Red gorgonian</name>
    <name type="synonym">Violescent sea-whip</name>
    <dbReference type="NCBI Taxonomy" id="317549"/>
    <lineage>
        <taxon>Eukaryota</taxon>
        <taxon>Metazoa</taxon>
        <taxon>Cnidaria</taxon>
        <taxon>Anthozoa</taxon>
        <taxon>Octocorallia</taxon>
        <taxon>Malacalcyonacea</taxon>
        <taxon>Plexauridae</taxon>
        <taxon>Paramuricea</taxon>
    </lineage>
</organism>
<dbReference type="Proteomes" id="UP001152795">
    <property type="component" value="Unassembled WGS sequence"/>
</dbReference>
<reference evidence="1" key="1">
    <citation type="submission" date="2020-04" db="EMBL/GenBank/DDBJ databases">
        <authorList>
            <person name="Alioto T."/>
            <person name="Alioto T."/>
            <person name="Gomez Garrido J."/>
        </authorList>
    </citation>
    <scope>NUCLEOTIDE SEQUENCE</scope>
    <source>
        <strain evidence="1">A484AB</strain>
    </source>
</reference>